<gene>
    <name evidence="1" type="ORF">HPB48_014346</name>
</gene>
<name>A0A9J6G1Z8_HAELO</name>
<keyword evidence="2" id="KW-1185">Reference proteome</keyword>
<dbReference type="EMBL" id="JABSTR010000005">
    <property type="protein sequence ID" value="KAH9369474.1"/>
    <property type="molecule type" value="Genomic_DNA"/>
</dbReference>
<comment type="caution">
    <text evidence="1">The sequence shown here is derived from an EMBL/GenBank/DDBJ whole genome shotgun (WGS) entry which is preliminary data.</text>
</comment>
<sequence>MTETERLRLVQSFLLSRLTHHQPYFRLTLTQIQSLDGLLRKVYRAALLLPPSASSSRLTSLGLHNTITELLDAHRTAQYVRLSLTPTGRHIFHHLRINPSTHPRPIPRPIRHLIRIRPSLRNMHPSHHHHRRLASAQYHATHYPASNQTHYVDAAAYPEGEAFALAVDGQ</sequence>
<dbReference type="VEuPathDB" id="VectorBase:HLOH_047222"/>
<reference evidence="1 2" key="1">
    <citation type="journal article" date="2020" name="Cell">
        <title>Large-Scale Comparative Analyses of Tick Genomes Elucidate Their Genetic Diversity and Vector Capacities.</title>
        <authorList>
            <consortium name="Tick Genome and Microbiome Consortium (TIGMIC)"/>
            <person name="Jia N."/>
            <person name="Wang J."/>
            <person name="Shi W."/>
            <person name="Du L."/>
            <person name="Sun Y."/>
            <person name="Zhan W."/>
            <person name="Jiang J.F."/>
            <person name="Wang Q."/>
            <person name="Zhang B."/>
            <person name="Ji P."/>
            <person name="Bell-Sakyi L."/>
            <person name="Cui X.M."/>
            <person name="Yuan T.T."/>
            <person name="Jiang B.G."/>
            <person name="Yang W.F."/>
            <person name="Lam T.T."/>
            <person name="Chang Q.C."/>
            <person name="Ding S.J."/>
            <person name="Wang X.J."/>
            <person name="Zhu J.G."/>
            <person name="Ruan X.D."/>
            <person name="Zhao L."/>
            <person name="Wei J.T."/>
            <person name="Ye R.Z."/>
            <person name="Que T.C."/>
            <person name="Du C.H."/>
            <person name="Zhou Y.H."/>
            <person name="Cheng J.X."/>
            <person name="Dai P.F."/>
            <person name="Guo W.B."/>
            <person name="Han X.H."/>
            <person name="Huang E.J."/>
            <person name="Li L.F."/>
            <person name="Wei W."/>
            <person name="Gao Y.C."/>
            <person name="Liu J.Z."/>
            <person name="Shao H.Z."/>
            <person name="Wang X."/>
            <person name="Wang C.C."/>
            <person name="Yang T.C."/>
            <person name="Huo Q.B."/>
            <person name="Li W."/>
            <person name="Chen H.Y."/>
            <person name="Chen S.E."/>
            <person name="Zhou L.G."/>
            <person name="Ni X.B."/>
            <person name="Tian J.H."/>
            <person name="Sheng Y."/>
            <person name="Liu T."/>
            <person name="Pan Y.S."/>
            <person name="Xia L.Y."/>
            <person name="Li J."/>
            <person name="Zhao F."/>
            <person name="Cao W.C."/>
        </authorList>
    </citation>
    <scope>NUCLEOTIDE SEQUENCE [LARGE SCALE GENOMIC DNA]</scope>
    <source>
        <strain evidence="1">HaeL-2018</strain>
    </source>
</reference>
<dbReference type="AlphaFoldDB" id="A0A9J6G1Z8"/>
<evidence type="ECO:0000313" key="2">
    <source>
        <dbReference type="Proteomes" id="UP000821853"/>
    </source>
</evidence>
<evidence type="ECO:0000313" key="1">
    <source>
        <dbReference type="EMBL" id="KAH9369474.1"/>
    </source>
</evidence>
<dbReference type="Proteomes" id="UP000821853">
    <property type="component" value="Chromosome 3"/>
</dbReference>
<accession>A0A9J6G1Z8</accession>
<proteinExistence type="predicted"/>
<organism evidence="1 2">
    <name type="scientific">Haemaphysalis longicornis</name>
    <name type="common">Bush tick</name>
    <dbReference type="NCBI Taxonomy" id="44386"/>
    <lineage>
        <taxon>Eukaryota</taxon>
        <taxon>Metazoa</taxon>
        <taxon>Ecdysozoa</taxon>
        <taxon>Arthropoda</taxon>
        <taxon>Chelicerata</taxon>
        <taxon>Arachnida</taxon>
        <taxon>Acari</taxon>
        <taxon>Parasitiformes</taxon>
        <taxon>Ixodida</taxon>
        <taxon>Ixodoidea</taxon>
        <taxon>Ixodidae</taxon>
        <taxon>Haemaphysalinae</taxon>
        <taxon>Haemaphysalis</taxon>
    </lineage>
</organism>
<protein>
    <submittedName>
        <fullName evidence="1">Uncharacterized protein</fullName>
    </submittedName>
</protein>